<dbReference type="OMA" id="GTISPCY"/>
<evidence type="ECO:0000313" key="4">
    <source>
        <dbReference type="Proteomes" id="UP000030748"/>
    </source>
</evidence>
<organism evidence="3 4">
    <name type="scientific">Erythranthe guttata</name>
    <name type="common">Yellow monkey flower</name>
    <name type="synonym">Mimulus guttatus</name>
    <dbReference type="NCBI Taxonomy" id="4155"/>
    <lineage>
        <taxon>Eukaryota</taxon>
        <taxon>Viridiplantae</taxon>
        <taxon>Streptophyta</taxon>
        <taxon>Embryophyta</taxon>
        <taxon>Tracheophyta</taxon>
        <taxon>Spermatophyta</taxon>
        <taxon>Magnoliopsida</taxon>
        <taxon>eudicotyledons</taxon>
        <taxon>Gunneridae</taxon>
        <taxon>Pentapetalae</taxon>
        <taxon>asterids</taxon>
        <taxon>lamiids</taxon>
        <taxon>Lamiales</taxon>
        <taxon>Phrymaceae</taxon>
        <taxon>Erythranthe</taxon>
    </lineage>
</organism>
<accession>A0A022RJ06</accession>
<dbReference type="eggNOG" id="ENOG502SQ80">
    <property type="taxonomic scope" value="Eukaryota"/>
</dbReference>
<reference evidence="3 4" key="1">
    <citation type="journal article" date="2013" name="Proc. Natl. Acad. Sci. U.S.A.">
        <title>Fine-scale variation in meiotic recombination in Mimulus inferred from population shotgun sequencing.</title>
        <authorList>
            <person name="Hellsten U."/>
            <person name="Wright K.M."/>
            <person name="Jenkins J."/>
            <person name="Shu S."/>
            <person name="Yuan Y."/>
            <person name="Wessler S.R."/>
            <person name="Schmutz J."/>
            <person name="Willis J.H."/>
            <person name="Rokhsar D.S."/>
        </authorList>
    </citation>
    <scope>NUCLEOTIDE SEQUENCE [LARGE SCALE GENOMIC DNA]</scope>
    <source>
        <strain evidence="4">cv. DUN x IM62</strain>
    </source>
</reference>
<feature type="region of interest" description="Disordered" evidence="1">
    <location>
        <begin position="100"/>
        <end position="122"/>
    </location>
</feature>
<dbReference type="Pfam" id="PF03478">
    <property type="entry name" value="Beta-prop_KIB1-4"/>
    <property type="match status" value="1"/>
</dbReference>
<sequence>MASSTLLRMVPCNGVVSANRTSNSHNPWVGSRIRFTTTRKWVAAGGSSIRAGSSTCGNAVSDKSRTSPWLMLPPSFEETTAGENMKYNFYTLAEDKLISVDKAPPPPSEEEEEEGAESPDDDAVIVGSSHGWLVMYNHWSTAAMFLSNPLTRRHIKLPIAAPHLCRLSFPDLYVTSLLVSKVVISSSPDADDDGCRAMMTYTPEKRLAFCCPGRRRGGETEYSWTPIGEAFHTFDTLRYARQYEDVVYSARHKLFFCATTYGDFESWDLSDPESPAMTPVILSPDPDNYPWSDRAWETIQALGKMCSSHKFLVVDEKTGQLYHVRRFVKDRVYSNKLLLHYDSDVEYDGTDPYMTVGFDVHRIDVEKGELVYMDGSLGGLAIFVGLNHSFALCAGEFPGVKPDSIYFTDVFSPPYWDGGAYGGHDVGIYNYVDGTISPCYYPVDVESIQRIVPSPMWFTPNYQH</sequence>
<proteinExistence type="predicted"/>
<name>A0A022RJ06_ERYGU</name>
<feature type="compositionally biased region" description="Acidic residues" evidence="1">
    <location>
        <begin position="108"/>
        <end position="122"/>
    </location>
</feature>
<feature type="domain" description="KIB1-4 beta-propeller" evidence="2">
    <location>
        <begin position="119"/>
        <end position="430"/>
    </location>
</feature>
<dbReference type="PANTHER" id="PTHR44259">
    <property type="entry name" value="OS07G0183000 PROTEIN-RELATED"/>
    <property type="match status" value="1"/>
</dbReference>
<dbReference type="KEGG" id="egt:105954929"/>
<dbReference type="EMBL" id="KI630420">
    <property type="protein sequence ID" value="EYU40176.1"/>
    <property type="molecule type" value="Genomic_DNA"/>
</dbReference>
<gene>
    <name evidence="3" type="ORF">MIMGU_mgv1a024235mg</name>
</gene>
<dbReference type="InterPro" id="IPR050942">
    <property type="entry name" value="F-box_BR-signaling"/>
</dbReference>
<dbReference type="OrthoDB" id="1750532at2759"/>
<evidence type="ECO:0000313" key="3">
    <source>
        <dbReference type="EMBL" id="EYU40176.1"/>
    </source>
</evidence>
<keyword evidence="4" id="KW-1185">Reference proteome</keyword>
<dbReference type="AlphaFoldDB" id="A0A022RJ06"/>
<protein>
    <recommendedName>
        <fullName evidence="2">KIB1-4 beta-propeller domain-containing protein</fullName>
    </recommendedName>
</protein>
<evidence type="ECO:0000256" key="1">
    <source>
        <dbReference type="SAM" id="MobiDB-lite"/>
    </source>
</evidence>
<dbReference type="Proteomes" id="UP000030748">
    <property type="component" value="Unassembled WGS sequence"/>
</dbReference>
<evidence type="ECO:0000259" key="2">
    <source>
        <dbReference type="Pfam" id="PF03478"/>
    </source>
</evidence>
<dbReference type="PhylomeDB" id="A0A022RJ06"/>
<dbReference type="PANTHER" id="PTHR44259:SF37">
    <property type="entry name" value="DUF1618 DOMAIN-CONTAINING PROTEIN"/>
    <property type="match status" value="1"/>
</dbReference>
<dbReference type="InterPro" id="IPR005174">
    <property type="entry name" value="KIB1-4_b-propeller"/>
</dbReference>